<dbReference type="InterPro" id="IPR045518">
    <property type="entry name" value="2EXR"/>
</dbReference>
<dbReference type="AlphaFoldDB" id="Q2HF97"/>
<dbReference type="STRING" id="306901.Q2HF97"/>
<sequence length="518" mass="56943">MHHDQLFPRCCPMQTPDRFGRFQRLPPEIRNMIWELALPEPRVYEVLDAPNAKQKTPAQEGLMFANMHPGTSASARSRKTTKFVDISRDILLLEPYLLVKRLHRALHFMSQIPLVRENATRLALGTSYGIYPGIFHPVLGRKVSKNNMGKLLASLAKFPRLRTLIFVVHQEFQFEFDFRFPGTLTPMPLAPMAGSIHAGLGPLCRPTLEPIVHPSPTVSSGPPLSNCPPKCPIPATLTTIRNGLPSPANSATTSPVPPPYLPFSSFSAPSQQQSPPPPPPLPLQIQPPHIQQQQHYHQQPHATPIATTTAASTSALAPAPRPQQQQVHQAYRFKFDIEANINSPPRRPHSNEFLYYPLPDTRAQERDEFDEYECYVNGGRGTSSAEPGLGLGGRWERSTVANVGVASGDASDGEDEGEWCDPWPTNDDWRRFRRRWVRGMVAACLPAAGAGEGGWDGRAGEEGGMVRSAAGRICVGAGGWSGKGPAGKGGEERICLPKWKLEGASLLWRYTRGVGGVQ</sequence>
<gene>
    <name evidence="3" type="ORF">CHGG_01107</name>
</gene>
<evidence type="ECO:0000259" key="2">
    <source>
        <dbReference type="Pfam" id="PF20150"/>
    </source>
</evidence>
<feature type="compositionally biased region" description="Low complexity" evidence="1">
    <location>
        <begin position="283"/>
        <end position="301"/>
    </location>
</feature>
<dbReference type="Proteomes" id="UP000001056">
    <property type="component" value="Unassembled WGS sequence"/>
</dbReference>
<protein>
    <recommendedName>
        <fullName evidence="2">2EXR domain-containing protein</fullName>
    </recommendedName>
</protein>
<dbReference type="OrthoDB" id="4812806at2759"/>
<keyword evidence="4" id="KW-1185">Reference proteome</keyword>
<dbReference type="GeneID" id="4386644"/>
<feature type="domain" description="2EXR" evidence="2">
    <location>
        <begin position="19"/>
        <end position="63"/>
    </location>
</feature>
<name>Q2HF97_CHAGB</name>
<accession>Q2HF97</accession>
<dbReference type="InParanoid" id="Q2HF97"/>
<dbReference type="VEuPathDB" id="FungiDB:CHGG_01107"/>
<dbReference type="RefSeq" id="XP_001220328.1">
    <property type="nucleotide sequence ID" value="XM_001220327.1"/>
</dbReference>
<evidence type="ECO:0000313" key="4">
    <source>
        <dbReference type="Proteomes" id="UP000001056"/>
    </source>
</evidence>
<feature type="compositionally biased region" description="Polar residues" evidence="1">
    <location>
        <begin position="238"/>
        <end position="254"/>
    </location>
</feature>
<dbReference type="Pfam" id="PF20150">
    <property type="entry name" value="2EXR"/>
    <property type="match status" value="1"/>
</dbReference>
<dbReference type="PANTHER" id="PTHR35910">
    <property type="entry name" value="2EXR DOMAIN-CONTAINING PROTEIN"/>
    <property type="match status" value="1"/>
</dbReference>
<dbReference type="OMA" id="LMFANIH"/>
<dbReference type="eggNOG" id="ENOG502R0D8">
    <property type="taxonomic scope" value="Eukaryota"/>
</dbReference>
<dbReference type="HOGENOM" id="CLU_031732_0_0_1"/>
<dbReference type="PANTHER" id="PTHR35910:SF6">
    <property type="entry name" value="2EXR DOMAIN-CONTAINING PROTEIN"/>
    <property type="match status" value="1"/>
</dbReference>
<proteinExistence type="predicted"/>
<organism evidence="3 4">
    <name type="scientific">Chaetomium globosum (strain ATCC 6205 / CBS 148.51 / DSM 1962 / NBRC 6347 / NRRL 1970)</name>
    <name type="common">Soil fungus</name>
    <dbReference type="NCBI Taxonomy" id="306901"/>
    <lineage>
        <taxon>Eukaryota</taxon>
        <taxon>Fungi</taxon>
        <taxon>Dikarya</taxon>
        <taxon>Ascomycota</taxon>
        <taxon>Pezizomycotina</taxon>
        <taxon>Sordariomycetes</taxon>
        <taxon>Sordariomycetidae</taxon>
        <taxon>Sordariales</taxon>
        <taxon>Chaetomiaceae</taxon>
        <taxon>Chaetomium</taxon>
    </lineage>
</organism>
<evidence type="ECO:0000256" key="1">
    <source>
        <dbReference type="SAM" id="MobiDB-lite"/>
    </source>
</evidence>
<evidence type="ECO:0000313" key="3">
    <source>
        <dbReference type="EMBL" id="EAQ92872.1"/>
    </source>
</evidence>
<feature type="region of interest" description="Disordered" evidence="1">
    <location>
        <begin position="238"/>
        <end position="301"/>
    </location>
</feature>
<dbReference type="EMBL" id="CH408029">
    <property type="protein sequence ID" value="EAQ92872.1"/>
    <property type="molecule type" value="Genomic_DNA"/>
</dbReference>
<reference evidence="4" key="1">
    <citation type="journal article" date="2015" name="Genome Announc.">
        <title>Draft genome sequence of the cellulolytic fungus Chaetomium globosum.</title>
        <authorList>
            <person name="Cuomo C.A."/>
            <person name="Untereiner W.A."/>
            <person name="Ma L.-J."/>
            <person name="Grabherr M."/>
            <person name="Birren B.W."/>
        </authorList>
    </citation>
    <scope>NUCLEOTIDE SEQUENCE [LARGE SCALE GENOMIC DNA]</scope>
    <source>
        <strain evidence="4">ATCC 6205 / CBS 148.51 / DSM 1962 / NBRC 6347 / NRRL 1970</strain>
    </source>
</reference>